<proteinExistence type="predicted"/>
<protein>
    <recommendedName>
        <fullName evidence="3">Lipoprotein</fullName>
    </recommendedName>
</protein>
<dbReference type="EMBL" id="CP106735">
    <property type="protein sequence ID" value="UXX78986.1"/>
    <property type="molecule type" value="Genomic_DNA"/>
</dbReference>
<reference evidence="1" key="1">
    <citation type="submission" date="2022-10" db="EMBL/GenBank/DDBJ databases">
        <title>Comparative genomics and taxonomic characterization of three novel marine species of genus Reichenbachiella exhibiting antioxidant and polysaccharide degradation activities.</title>
        <authorList>
            <person name="Muhammad N."/>
            <person name="Lee Y.-J."/>
            <person name="Ko J."/>
            <person name="Kim S.-G."/>
        </authorList>
    </citation>
    <scope>NUCLEOTIDE SEQUENCE</scope>
    <source>
        <strain evidence="1">Wsw4-B4</strain>
    </source>
</reference>
<dbReference type="Proteomes" id="UP001062165">
    <property type="component" value="Chromosome"/>
</dbReference>
<organism evidence="1 2">
    <name type="scientific">Reichenbachiella carrageenanivorans</name>
    <dbReference type="NCBI Taxonomy" id="2979869"/>
    <lineage>
        <taxon>Bacteria</taxon>
        <taxon>Pseudomonadati</taxon>
        <taxon>Bacteroidota</taxon>
        <taxon>Cytophagia</taxon>
        <taxon>Cytophagales</taxon>
        <taxon>Reichenbachiellaceae</taxon>
        <taxon>Reichenbachiella</taxon>
    </lineage>
</organism>
<evidence type="ECO:0000313" key="2">
    <source>
        <dbReference type="Proteomes" id="UP001062165"/>
    </source>
</evidence>
<accession>A0ABY6CYI9</accession>
<evidence type="ECO:0008006" key="3">
    <source>
        <dbReference type="Google" id="ProtNLM"/>
    </source>
</evidence>
<keyword evidence="2" id="KW-1185">Reference proteome</keyword>
<sequence length="192" mass="22009">MLVGITSICRGQESSKYLKLKNSPDYRTGYVFILDSTKIEGLIKHDFLNEAANYSVVKFIHKDGSKEKYYPNNSISFGYSYHKFISDGSSFLELIQAGKNISLYKNVTKSSWSAPGAPGMSSTTYSSTFEHYYVKRDSEDSFKEVQNKKFKEVFSEYFYDCEALSVEISKEELGLKDIKTIVRKYNACKLNR</sequence>
<evidence type="ECO:0000313" key="1">
    <source>
        <dbReference type="EMBL" id="UXX78986.1"/>
    </source>
</evidence>
<name>A0ABY6CYI9_9BACT</name>
<gene>
    <name evidence="1" type="ORF">N7E81_16655</name>
</gene>
<dbReference type="RefSeq" id="WP_263050730.1">
    <property type="nucleotide sequence ID" value="NZ_CP106735.1"/>
</dbReference>